<organism evidence="2 3">
    <name type="scientific">Cirrhinus mrigala</name>
    <name type="common">Mrigala</name>
    <dbReference type="NCBI Taxonomy" id="683832"/>
    <lineage>
        <taxon>Eukaryota</taxon>
        <taxon>Metazoa</taxon>
        <taxon>Chordata</taxon>
        <taxon>Craniata</taxon>
        <taxon>Vertebrata</taxon>
        <taxon>Euteleostomi</taxon>
        <taxon>Actinopterygii</taxon>
        <taxon>Neopterygii</taxon>
        <taxon>Teleostei</taxon>
        <taxon>Ostariophysi</taxon>
        <taxon>Cypriniformes</taxon>
        <taxon>Cyprinidae</taxon>
        <taxon>Labeoninae</taxon>
        <taxon>Labeonini</taxon>
        <taxon>Cirrhinus</taxon>
    </lineage>
</organism>
<keyword evidence="3" id="KW-1185">Reference proteome</keyword>
<evidence type="ECO:0000256" key="1">
    <source>
        <dbReference type="SAM" id="MobiDB-lite"/>
    </source>
</evidence>
<comment type="caution">
    <text evidence="2">The sequence shown here is derived from an EMBL/GenBank/DDBJ whole genome shotgun (WGS) entry which is preliminary data.</text>
</comment>
<sequence>PSTTKSQLAKAESMPESEQDEGVLTKSPKLIDYSLDQTLDAFEPSESDPKTYI</sequence>
<feature type="non-terminal residue" evidence="2">
    <location>
        <position position="1"/>
    </location>
</feature>
<evidence type="ECO:0000313" key="2">
    <source>
        <dbReference type="EMBL" id="KAL0162627.1"/>
    </source>
</evidence>
<gene>
    <name evidence="2" type="ORF">M9458_042023</name>
</gene>
<dbReference type="Proteomes" id="UP001529510">
    <property type="component" value="Unassembled WGS sequence"/>
</dbReference>
<name>A0ABD0NMR6_CIRMR</name>
<protein>
    <submittedName>
        <fullName evidence="2">Uncharacterized protein</fullName>
    </submittedName>
</protein>
<dbReference type="EMBL" id="JAMKFB020000021">
    <property type="protein sequence ID" value="KAL0162627.1"/>
    <property type="molecule type" value="Genomic_DNA"/>
</dbReference>
<feature type="region of interest" description="Disordered" evidence="1">
    <location>
        <begin position="1"/>
        <end position="28"/>
    </location>
</feature>
<proteinExistence type="predicted"/>
<dbReference type="AlphaFoldDB" id="A0ABD0NMR6"/>
<evidence type="ECO:0000313" key="3">
    <source>
        <dbReference type="Proteomes" id="UP001529510"/>
    </source>
</evidence>
<reference evidence="2 3" key="1">
    <citation type="submission" date="2024-05" db="EMBL/GenBank/DDBJ databases">
        <title>Genome sequencing and assembly of Indian major carp, Cirrhinus mrigala (Hamilton, 1822).</title>
        <authorList>
            <person name="Mohindra V."/>
            <person name="Chowdhury L.M."/>
            <person name="Lal K."/>
            <person name="Jena J.K."/>
        </authorList>
    </citation>
    <scope>NUCLEOTIDE SEQUENCE [LARGE SCALE GENOMIC DNA]</scope>
    <source>
        <strain evidence="2">CM1030</strain>
        <tissue evidence="2">Blood</tissue>
    </source>
</reference>
<accession>A0ABD0NMR6</accession>